<dbReference type="Pfam" id="PF13783">
    <property type="entry name" value="DUF4177"/>
    <property type="match status" value="1"/>
</dbReference>
<name>B8JGG5_ANAD2</name>
<gene>
    <name evidence="2" type="ordered locus">A2cp1_1292</name>
</gene>
<dbReference type="AlphaFoldDB" id="B8JGG5"/>
<dbReference type="Proteomes" id="UP000007089">
    <property type="component" value="Chromosome"/>
</dbReference>
<organism evidence="2 3">
    <name type="scientific">Anaeromyxobacter dehalogenans (strain ATCC BAA-258 / DSM 21875 / 2CP-1)</name>
    <dbReference type="NCBI Taxonomy" id="455488"/>
    <lineage>
        <taxon>Bacteria</taxon>
        <taxon>Pseudomonadati</taxon>
        <taxon>Myxococcota</taxon>
        <taxon>Myxococcia</taxon>
        <taxon>Myxococcales</taxon>
        <taxon>Cystobacterineae</taxon>
        <taxon>Anaeromyxobacteraceae</taxon>
        <taxon>Anaeromyxobacter</taxon>
    </lineage>
</organism>
<feature type="region of interest" description="Disordered" evidence="1">
    <location>
        <begin position="15"/>
        <end position="46"/>
    </location>
</feature>
<dbReference type="KEGG" id="acp:A2cp1_1292"/>
<keyword evidence="3" id="KW-1185">Reference proteome</keyword>
<accession>B8JGG5</accession>
<evidence type="ECO:0000313" key="2">
    <source>
        <dbReference type="EMBL" id="ACL64636.1"/>
    </source>
</evidence>
<evidence type="ECO:0008006" key="4">
    <source>
        <dbReference type="Google" id="ProtNLM"/>
    </source>
</evidence>
<proteinExistence type="predicted"/>
<dbReference type="HOGENOM" id="CLU_1755038_0_0_7"/>
<reference evidence="2" key="1">
    <citation type="submission" date="2009-01" db="EMBL/GenBank/DDBJ databases">
        <title>Complete sequence of Anaeromyxobacter dehalogenans 2CP-1.</title>
        <authorList>
            <consortium name="US DOE Joint Genome Institute"/>
            <person name="Lucas S."/>
            <person name="Copeland A."/>
            <person name="Lapidus A."/>
            <person name="Glavina del Rio T."/>
            <person name="Dalin E."/>
            <person name="Tice H."/>
            <person name="Bruce D."/>
            <person name="Goodwin L."/>
            <person name="Pitluck S."/>
            <person name="Saunders E."/>
            <person name="Brettin T."/>
            <person name="Detter J.C."/>
            <person name="Han C."/>
            <person name="Larimer F."/>
            <person name="Land M."/>
            <person name="Hauser L."/>
            <person name="Kyrpides N."/>
            <person name="Ovchinnikova G."/>
            <person name="Beliaev A.S."/>
            <person name="Richardson P."/>
        </authorList>
    </citation>
    <scope>NUCLEOTIDE SEQUENCE</scope>
    <source>
        <strain evidence="2">2CP-1</strain>
    </source>
</reference>
<feature type="compositionally biased region" description="Basic and acidic residues" evidence="1">
    <location>
        <begin position="28"/>
        <end position="42"/>
    </location>
</feature>
<dbReference type="InterPro" id="IPR025234">
    <property type="entry name" value="YjzH-like"/>
</dbReference>
<dbReference type="EMBL" id="CP001359">
    <property type="protein sequence ID" value="ACL64636.1"/>
    <property type="molecule type" value="Genomic_DNA"/>
</dbReference>
<evidence type="ECO:0000313" key="3">
    <source>
        <dbReference type="Proteomes" id="UP000007089"/>
    </source>
</evidence>
<evidence type="ECO:0000256" key="1">
    <source>
        <dbReference type="SAM" id="MobiDB-lite"/>
    </source>
</evidence>
<sequence length="148" mass="17076">MRKVFWDGAWHYMGADGTPGPRCEPPTEAERRETEKEEERRKYQAQADATGKEVWWRDERFVPAGGVVPEVKAAPRRGTHEYKVMTQRDRWFMGKFSPERLEEAVNFYAAEGWRVVGITSADVGTWFGSLGGGMRQEIIVFMERTIES</sequence>
<protein>
    <recommendedName>
        <fullName evidence="4">DUF4177 domain-containing protein</fullName>
    </recommendedName>
</protein>
<dbReference type="RefSeq" id="WP_012632610.1">
    <property type="nucleotide sequence ID" value="NC_011891.1"/>
</dbReference>